<dbReference type="Gene3D" id="3.30.1490.130">
    <property type="entry name" value="D-aminoacylase. Domain 3"/>
    <property type="match status" value="1"/>
</dbReference>
<keyword evidence="3" id="KW-1185">Reference proteome</keyword>
<dbReference type="SUPFAM" id="SSF51556">
    <property type="entry name" value="Metallo-dependent hydrolases"/>
    <property type="match status" value="1"/>
</dbReference>
<sequence length="544" mass="60623">MPYWHVIDDGVTIMRQLIKNATVIDGRGSNAFKSDILINNQVITDISPFITTAVDHVIDADGAFVTPGFIDVHSHTDLATFLPQGFKPKIMQGITTELVGLCGLGVSPLPKELQAEHRKRLIIGNPPIDWGWDDFPSYTSALEQQGLEVNVSAFLPHGLLRYQICGNSSIPMNKNQRLKLAQLTDEALGAGARGVSLGLIYHPALFSDRDELLTVAQVAAKHQKPIVVHMRSESDQILEALQEMIVLSEQAGCQLHISHLKLIGRRNAGKLSSLLSLIERYQISFDQYPYHYGSTTLFSILPPALIRAYAPDELMKKLHTSAVRRQVHDWLSERILPQASEPWDNLPALVGWENILICEVESQEAQKWVGISIAECAQQTDQHPVDFTLDLLIREQGNVRMIDYFMDEALVEQILQHPQGMVGSDTLLGGRLHPRVSGSFPRIINQFVTQRKLLSLEQAIRKMTALSAETFSLHKRGKLAPGYYADIAMFGADFCDHATIEQPERYATGLHNLWVNGQQKVVQGKYLNTRSGQLLLAKNGNNGI</sequence>
<dbReference type="GO" id="GO:0005829">
    <property type="term" value="C:cytosol"/>
    <property type="evidence" value="ECO:0007669"/>
    <property type="project" value="TreeGrafter"/>
</dbReference>
<dbReference type="KEGG" id="ppr:PBPRB0017"/>
<dbReference type="SUPFAM" id="SSF51338">
    <property type="entry name" value="Composite domain of metallo-dependent hydrolases"/>
    <property type="match status" value="1"/>
</dbReference>
<protein>
    <submittedName>
        <fullName evidence="2">Hypothetical deacylase</fullName>
    </submittedName>
</protein>
<dbReference type="InterPro" id="IPR013108">
    <property type="entry name" value="Amidohydro_3"/>
</dbReference>
<dbReference type="PANTHER" id="PTHR11647">
    <property type="entry name" value="HYDRANTOINASE/DIHYDROPYRIMIDINASE FAMILY MEMBER"/>
    <property type="match status" value="1"/>
</dbReference>
<gene>
    <name evidence="2" type="ordered locus">PBPRB0017</name>
</gene>
<dbReference type="eggNOG" id="COG3653">
    <property type="taxonomic scope" value="Bacteria"/>
</dbReference>
<dbReference type="GO" id="GO:0016812">
    <property type="term" value="F:hydrolase activity, acting on carbon-nitrogen (but not peptide) bonds, in cyclic amides"/>
    <property type="evidence" value="ECO:0007669"/>
    <property type="project" value="TreeGrafter"/>
</dbReference>
<dbReference type="InterPro" id="IPR050378">
    <property type="entry name" value="Metallo-dep_Hydrolases_sf"/>
</dbReference>
<dbReference type="PANTHER" id="PTHR11647:SF1">
    <property type="entry name" value="COLLAPSIN RESPONSE MEDIATOR PROTEIN"/>
    <property type="match status" value="1"/>
</dbReference>
<feature type="domain" description="Amidohydrolase 3" evidence="1">
    <location>
        <begin position="409"/>
        <end position="519"/>
    </location>
</feature>
<dbReference type="GO" id="GO:0016811">
    <property type="term" value="F:hydrolase activity, acting on carbon-nitrogen (but not peptide) bonds, in linear amides"/>
    <property type="evidence" value="ECO:0007669"/>
    <property type="project" value="InterPro"/>
</dbReference>
<proteinExistence type="predicted"/>
<accession>Q6LKK6</accession>
<organism evidence="2 3">
    <name type="scientific">Photobacterium profundum (strain SS9)</name>
    <dbReference type="NCBI Taxonomy" id="298386"/>
    <lineage>
        <taxon>Bacteria</taxon>
        <taxon>Pseudomonadati</taxon>
        <taxon>Pseudomonadota</taxon>
        <taxon>Gammaproteobacteria</taxon>
        <taxon>Vibrionales</taxon>
        <taxon>Vibrionaceae</taxon>
        <taxon>Photobacterium</taxon>
    </lineage>
</organism>
<evidence type="ECO:0000313" key="3">
    <source>
        <dbReference type="Proteomes" id="UP000000593"/>
    </source>
</evidence>
<dbReference type="EMBL" id="CR378675">
    <property type="protein sequence ID" value="CAG21890.1"/>
    <property type="molecule type" value="Genomic_DNA"/>
</dbReference>
<dbReference type="Gene3D" id="2.30.40.10">
    <property type="entry name" value="Urease, subunit C, domain 1"/>
    <property type="match status" value="1"/>
</dbReference>
<name>Q6LKK6_PHOPR</name>
<feature type="domain" description="Amidohydrolase 3" evidence="1">
    <location>
        <begin position="57"/>
        <end position="262"/>
    </location>
</feature>
<dbReference type="Gene3D" id="3.20.20.140">
    <property type="entry name" value="Metal-dependent hydrolases"/>
    <property type="match status" value="1"/>
</dbReference>
<dbReference type="HOGENOM" id="CLU_016107_2_1_6"/>
<dbReference type="InterPro" id="IPR032466">
    <property type="entry name" value="Metal_Hydrolase"/>
</dbReference>
<evidence type="ECO:0000259" key="1">
    <source>
        <dbReference type="Pfam" id="PF07969"/>
    </source>
</evidence>
<reference evidence="3" key="1">
    <citation type="journal article" date="2005" name="Science">
        <title>Life at depth: Photobacterium profundum genome sequence and expression analysis.</title>
        <authorList>
            <person name="Vezzi A."/>
            <person name="Campanaro S."/>
            <person name="D'Angelo M."/>
            <person name="Simonato F."/>
            <person name="Vitulo N."/>
            <person name="Lauro F.M."/>
            <person name="Cestaro A."/>
            <person name="Malacrida G."/>
            <person name="Simionati B."/>
            <person name="Cannata N."/>
            <person name="Romualdi C."/>
            <person name="Bartlett D.H."/>
            <person name="Valle G."/>
        </authorList>
    </citation>
    <scope>NUCLEOTIDE SEQUENCE [LARGE SCALE GENOMIC DNA]</scope>
    <source>
        <strain evidence="3">ATCC BAA-1253 / SS9</strain>
    </source>
</reference>
<dbReference type="AlphaFoldDB" id="Q6LKK6"/>
<dbReference type="InterPro" id="IPR023100">
    <property type="entry name" value="D-aminoacylase_insert_dom_sf"/>
</dbReference>
<dbReference type="Proteomes" id="UP000000593">
    <property type="component" value="Chromosome 2"/>
</dbReference>
<dbReference type="InterPro" id="IPR011059">
    <property type="entry name" value="Metal-dep_hydrolase_composite"/>
</dbReference>
<dbReference type="STRING" id="298386.PBPRB0017"/>
<dbReference type="Pfam" id="PF07969">
    <property type="entry name" value="Amidohydro_3"/>
    <property type="match status" value="2"/>
</dbReference>
<evidence type="ECO:0000313" key="2">
    <source>
        <dbReference type="EMBL" id="CAG21890.1"/>
    </source>
</evidence>